<organism evidence="1 2">
    <name type="scientific">Rhododendron simsii</name>
    <name type="common">Sims's rhododendron</name>
    <dbReference type="NCBI Taxonomy" id="118357"/>
    <lineage>
        <taxon>Eukaryota</taxon>
        <taxon>Viridiplantae</taxon>
        <taxon>Streptophyta</taxon>
        <taxon>Embryophyta</taxon>
        <taxon>Tracheophyta</taxon>
        <taxon>Spermatophyta</taxon>
        <taxon>Magnoliopsida</taxon>
        <taxon>eudicotyledons</taxon>
        <taxon>Gunneridae</taxon>
        <taxon>Pentapetalae</taxon>
        <taxon>asterids</taxon>
        <taxon>Ericales</taxon>
        <taxon>Ericaceae</taxon>
        <taxon>Ericoideae</taxon>
        <taxon>Rhodoreae</taxon>
        <taxon>Rhododendron</taxon>
    </lineage>
</organism>
<dbReference type="AlphaFoldDB" id="A0A834HBG7"/>
<sequence>MQSARNSSRMLEESYATGVAILAPYAGQRDHLKGTHGLLGFGSRSEERQGLGMAVAISICGFGLRLSAIMQCKVNRGLVQDAHHLAIPARANPAN</sequence>
<dbReference type="Proteomes" id="UP000626092">
    <property type="component" value="Unassembled WGS sequence"/>
</dbReference>
<comment type="caution">
    <text evidence="1">The sequence shown here is derived from an EMBL/GenBank/DDBJ whole genome shotgun (WGS) entry which is preliminary data.</text>
</comment>
<reference evidence="1" key="1">
    <citation type="submission" date="2019-11" db="EMBL/GenBank/DDBJ databases">
        <authorList>
            <person name="Liu Y."/>
            <person name="Hou J."/>
            <person name="Li T.-Q."/>
            <person name="Guan C.-H."/>
            <person name="Wu X."/>
            <person name="Wu H.-Z."/>
            <person name="Ling F."/>
            <person name="Zhang R."/>
            <person name="Shi X.-G."/>
            <person name="Ren J.-P."/>
            <person name="Chen E.-F."/>
            <person name="Sun J.-M."/>
        </authorList>
    </citation>
    <scope>NUCLEOTIDE SEQUENCE</scope>
    <source>
        <strain evidence="1">Adult_tree_wgs_1</strain>
        <tissue evidence="1">Leaves</tissue>
    </source>
</reference>
<dbReference type="EMBL" id="WJXA01000002">
    <property type="protein sequence ID" value="KAF7150122.1"/>
    <property type="molecule type" value="Genomic_DNA"/>
</dbReference>
<evidence type="ECO:0000313" key="1">
    <source>
        <dbReference type="EMBL" id="KAF7150122.1"/>
    </source>
</evidence>
<keyword evidence="2" id="KW-1185">Reference proteome</keyword>
<protein>
    <submittedName>
        <fullName evidence="1">Uncharacterized protein</fullName>
    </submittedName>
</protein>
<accession>A0A834HBG7</accession>
<name>A0A834HBG7_RHOSS</name>
<evidence type="ECO:0000313" key="2">
    <source>
        <dbReference type="Proteomes" id="UP000626092"/>
    </source>
</evidence>
<gene>
    <name evidence="1" type="ORF">RHSIM_Rhsim02G0194800</name>
</gene>
<dbReference type="OrthoDB" id="10361212at2759"/>
<proteinExistence type="predicted"/>